<keyword evidence="4" id="KW-0411">Iron-sulfur</keyword>
<dbReference type="PANTHER" id="PTHR11228:SF35">
    <property type="entry name" value="MOLYBDENUM COFACTOR BIOSYNTHESIS PROTEIN A-RELATED"/>
    <property type="match status" value="1"/>
</dbReference>
<evidence type="ECO:0000256" key="1">
    <source>
        <dbReference type="ARBA" id="ARBA00022691"/>
    </source>
</evidence>
<dbReference type="Proteomes" id="UP000630887">
    <property type="component" value="Unassembled WGS sequence"/>
</dbReference>
<dbReference type="PROSITE" id="PS51918">
    <property type="entry name" value="RADICAL_SAM"/>
    <property type="match status" value="1"/>
</dbReference>
<evidence type="ECO:0000313" key="8">
    <source>
        <dbReference type="Proteomes" id="UP000630887"/>
    </source>
</evidence>
<sequence length="355" mass="38670">MIRDVDVLWALRSPCNLGCRYCYFGTLLEHREQPVVQIGQLSHLSRADLGFADLAAFADTLAQSPVRRVFLAGGEPLIWPPVFDLIERIKRAGVEVVVCTNGVPLNRPETVLRLLKLDIDAVSVSLDSAEPGHNDRWRPSHNGKDGWDRMIAGITALLAARGRRTAPAVGIYSVITAQNLDAVTEVAHLAADLGCDYFVPQPLSLEPGHALDTELSLTAAHYDVLAAQFTRLYETSQLRLPDRDYPGRVLEAVSATEPGFVAQCFAGRYLFFVEPDGSVWPCPSSLKIGSLSSVASGTSHQGPMRSGAQMDRSHQAQHPDQPSVVVHSEARTEPPVILLAPSPERQHGVDAPPVW</sequence>
<evidence type="ECO:0000256" key="4">
    <source>
        <dbReference type="ARBA" id="ARBA00023014"/>
    </source>
</evidence>
<organism evidence="7 8">
    <name type="scientific">Catellatospora coxensis</name>
    <dbReference type="NCBI Taxonomy" id="310354"/>
    <lineage>
        <taxon>Bacteria</taxon>
        <taxon>Bacillati</taxon>
        <taxon>Actinomycetota</taxon>
        <taxon>Actinomycetes</taxon>
        <taxon>Micromonosporales</taxon>
        <taxon>Micromonosporaceae</taxon>
        <taxon>Catellatospora</taxon>
    </lineage>
</organism>
<dbReference type="GO" id="GO:0046872">
    <property type="term" value="F:metal ion binding"/>
    <property type="evidence" value="ECO:0007669"/>
    <property type="project" value="UniProtKB-KW"/>
</dbReference>
<evidence type="ECO:0000256" key="3">
    <source>
        <dbReference type="ARBA" id="ARBA00023004"/>
    </source>
</evidence>
<dbReference type="GO" id="GO:0003824">
    <property type="term" value="F:catalytic activity"/>
    <property type="evidence" value="ECO:0007669"/>
    <property type="project" value="InterPro"/>
</dbReference>
<gene>
    <name evidence="7" type="ORF">Cco03nite_75980</name>
</gene>
<dbReference type="InterPro" id="IPR058240">
    <property type="entry name" value="rSAM_sf"/>
</dbReference>
<keyword evidence="3" id="KW-0408">Iron</keyword>
<dbReference type="InterPro" id="IPR013785">
    <property type="entry name" value="Aldolase_TIM"/>
</dbReference>
<keyword evidence="2" id="KW-0479">Metal-binding</keyword>
<dbReference type="PANTHER" id="PTHR11228">
    <property type="entry name" value="RADICAL SAM DOMAIN PROTEIN"/>
    <property type="match status" value="1"/>
</dbReference>
<dbReference type="SMART" id="SM00729">
    <property type="entry name" value="Elp3"/>
    <property type="match status" value="1"/>
</dbReference>
<dbReference type="SUPFAM" id="SSF102114">
    <property type="entry name" value="Radical SAM enzymes"/>
    <property type="match status" value="1"/>
</dbReference>
<dbReference type="Pfam" id="PF04055">
    <property type="entry name" value="Radical_SAM"/>
    <property type="match status" value="1"/>
</dbReference>
<evidence type="ECO:0000259" key="6">
    <source>
        <dbReference type="PROSITE" id="PS51918"/>
    </source>
</evidence>
<accession>A0A8J3KY81</accession>
<proteinExistence type="predicted"/>
<evidence type="ECO:0000256" key="2">
    <source>
        <dbReference type="ARBA" id="ARBA00022723"/>
    </source>
</evidence>
<dbReference type="AlphaFoldDB" id="A0A8J3KY81"/>
<dbReference type="Gene3D" id="3.20.20.70">
    <property type="entry name" value="Aldolase class I"/>
    <property type="match status" value="1"/>
</dbReference>
<dbReference type="InterPro" id="IPR006638">
    <property type="entry name" value="Elp3/MiaA/NifB-like_rSAM"/>
</dbReference>
<keyword evidence="1" id="KW-0949">S-adenosyl-L-methionine</keyword>
<dbReference type="InterPro" id="IPR050377">
    <property type="entry name" value="Radical_SAM_PqqE_MftC-like"/>
</dbReference>
<protein>
    <recommendedName>
        <fullName evidence="6">Radical SAM core domain-containing protein</fullName>
    </recommendedName>
</protein>
<dbReference type="InterPro" id="IPR007197">
    <property type="entry name" value="rSAM"/>
</dbReference>
<dbReference type="CDD" id="cd01335">
    <property type="entry name" value="Radical_SAM"/>
    <property type="match status" value="1"/>
</dbReference>
<comment type="caution">
    <text evidence="7">The sequence shown here is derived from an EMBL/GenBank/DDBJ whole genome shotgun (WGS) entry which is preliminary data.</text>
</comment>
<dbReference type="SFLD" id="SFLDS00029">
    <property type="entry name" value="Radical_SAM"/>
    <property type="match status" value="1"/>
</dbReference>
<dbReference type="GO" id="GO:0051536">
    <property type="term" value="F:iron-sulfur cluster binding"/>
    <property type="evidence" value="ECO:0007669"/>
    <property type="project" value="UniProtKB-KW"/>
</dbReference>
<feature type="region of interest" description="Disordered" evidence="5">
    <location>
        <begin position="293"/>
        <end position="328"/>
    </location>
</feature>
<dbReference type="SFLD" id="SFLDG01067">
    <property type="entry name" value="SPASM/twitch_domain_containing"/>
    <property type="match status" value="1"/>
</dbReference>
<feature type="domain" description="Radical SAM core" evidence="6">
    <location>
        <begin position="1"/>
        <end position="242"/>
    </location>
</feature>
<dbReference type="EMBL" id="BONI01000105">
    <property type="protein sequence ID" value="GIG10898.1"/>
    <property type="molecule type" value="Genomic_DNA"/>
</dbReference>
<evidence type="ECO:0000256" key="5">
    <source>
        <dbReference type="SAM" id="MobiDB-lite"/>
    </source>
</evidence>
<evidence type="ECO:0000313" key="7">
    <source>
        <dbReference type="EMBL" id="GIG10898.1"/>
    </source>
</evidence>
<dbReference type="CDD" id="cd21109">
    <property type="entry name" value="SPASM"/>
    <property type="match status" value="1"/>
</dbReference>
<name>A0A8J3KY81_9ACTN</name>
<reference evidence="7 8" key="1">
    <citation type="submission" date="2021-01" db="EMBL/GenBank/DDBJ databases">
        <title>Whole genome shotgun sequence of Catellatospora coxensis NBRC 107359.</title>
        <authorList>
            <person name="Komaki H."/>
            <person name="Tamura T."/>
        </authorList>
    </citation>
    <scope>NUCLEOTIDE SEQUENCE [LARGE SCALE GENOMIC DNA]</scope>
    <source>
        <strain evidence="7 8">NBRC 107359</strain>
    </source>
</reference>
<keyword evidence="8" id="KW-1185">Reference proteome</keyword>